<proteinExistence type="inferred from homology"/>
<dbReference type="NCBIfam" id="NF000756">
    <property type="entry name" value="PRK00047.1"/>
    <property type="match status" value="1"/>
</dbReference>
<dbReference type="SUPFAM" id="SSF53067">
    <property type="entry name" value="Actin-like ATPase domain"/>
    <property type="match status" value="2"/>
</dbReference>
<dbReference type="NCBIfam" id="TIGR01311">
    <property type="entry name" value="glycerol_kin"/>
    <property type="match status" value="1"/>
</dbReference>
<evidence type="ECO:0000256" key="6">
    <source>
        <dbReference type="ARBA" id="ARBA00022798"/>
    </source>
</evidence>
<dbReference type="Gene3D" id="3.30.420.40">
    <property type="match status" value="2"/>
</dbReference>
<evidence type="ECO:0000259" key="12">
    <source>
        <dbReference type="Pfam" id="PF02782"/>
    </source>
</evidence>
<dbReference type="InterPro" id="IPR018483">
    <property type="entry name" value="Carb_kinase_FGGY_CS"/>
</dbReference>
<keyword evidence="6 9" id="KW-0319">Glycerol metabolism</keyword>
<dbReference type="Pfam" id="PF00370">
    <property type="entry name" value="FGGY_N"/>
    <property type="match status" value="1"/>
</dbReference>
<evidence type="ECO:0000256" key="10">
    <source>
        <dbReference type="RuleBase" id="RU003733"/>
    </source>
</evidence>
<dbReference type="PANTHER" id="PTHR10196:SF78">
    <property type="entry name" value="GLYCEROL KINASE"/>
    <property type="match status" value="1"/>
</dbReference>
<keyword evidence="14" id="KW-1185">Reference proteome</keyword>
<dbReference type="Proteomes" id="UP000030988">
    <property type="component" value="Unassembled WGS sequence"/>
</dbReference>
<feature type="binding site" evidence="9">
    <location>
        <position position="310"/>
    </location>
    <ligand>
        <name>ATP</name>
        <dbReference type="ChEBI" id="CHEBI:30616"/>
    </ligand>
</feature>
<feature type="binding site" evidence="9">
    <location>
        <position position="267"/>
    </location>
    <ligand>
        <name>ATP</name>
        <dbReference type="ChEBI" id="CHEBI:30616"/>
    </ligand>
</feature>
<feature type="binding site" evidence="9">
    <location>
        <position position="85"/>
    </location>
    <ligand>
        <name>glycerol</name>
        <dbReference type="ChEBI" id="CHEBI:17754"/>
    </ligand>
</feature>
<comment type="caution">
    <text evidence="13">The sequence shown here is derived from an EMBL/GenBank/DDBJ whole genome shotgun (WGS) entry which is preliminary data.</text>
</comment>
<feature type="binding site" evidence="9">
    <location>
        <position position="415"/>
    </location>
    <ligand>
        <name>ADP</name>
        <dbReference type="ChEBI" id="CHEBI:456216"/>
    </ligand>
</feature>
<evidence type="ECO:0000313" key="14">
    <source>
        <dbReference type="Proteomes" id="UP000030988"/>
    </source>
</evidence>
<feature type="binding site" evidence="9">
    <location>
        <position position="84"/>
    </location>
    <ligand>
        <name>glycerol</name>
        <dbReference type="ChEBI" id="CHEBI:17754"/>
    </ligand>
</feature>
<evidence type="ECO:0000256" key="7">
    <source>
        <dbReference type="ARBA" id="ARBA00022840"/>
    </source>
</evidence>
<feature type="binding site" evidence="9">
    <location>
        <position position="85"/>
    </location>
    <ligand>
        <name>sn-glycerol 3-phosphate</name>
        <dbReference type="ChEBI" id="CHEBI:57597"/>
    </ligand>
</feature>
<dbReference type="PANTHER" id="PTHR10196">
    <property type="entry name" value="SUGAR KINASE"/>
    <property type="match status" value="1"/>
</dbReference>
<dbReference type="EC" id="2.7.1.30" evidence="9"/>
<feature type="binding site" evidence="9">
    <location>
        <position position="246"/>
    </location>
    <ligand>
        <name>glycerol</name>
        <dbReference type="ChEBI" id="CHEBI:17754"/>
    </ligand>
</feature>
<feature type="binding site" evidence="9">
    <location>
        <position position="310"/>
    </location>
    <ligand>
        <name>ADP</name>
        <dbReference type="ChEBI" id="CHEBI:456216"/>
    </ligand>
</feature>
<sequence length="504" mass="53820">MSRPTHILAIDQGTTSTRAIVFDAHARAVAMAQAEHAQLYPQPGWVEHDPEAIWRDTLATAGSAIGRSGVGAAAIAGIGITNQRETVVVWDRATGTPIHNAIVWQDRRTAEWCRQLNADGAEAEVRARTGLLIDPYFSATKLSWMLDHVPGARDRAARGELAMGTIDSFLLCRLTGGAVHATDVTNAARTMLYNIHDQCWDEELCRLFRVPVALLPEVHDNSRIFGTTTPDLFGAAIPVAGMAGDQQAALFGQACFAPGTVKSTYGTGCFMLLNTGAEAVRSNNRLLTTPAYRLDGQMTYALEGSIFVAGAAVKWLRDGIGVITHASQTDDMATQVPDNHGVYMVPAFVGLGAPHWDPDARGAIFGLTLGATQAHLARAALEAVGYQSMDLADAMIADGGATPKTLRVDGGMAANDWLCQFIADMMDVPVERPVHLETTALGAAFHAGLATGVWPDMDALARTWQGGEIFRPRMDAASRKRLASGWRDAVRKTLSTGATPSPAP</sequence>
<feature type="domain" description="Carbohydrate kinase FGGY C-terminal" evidence="12">
    <location>
        <begin position="263"/>
        <end position="450"/>
    </location>
</feature>
<evidence type="ECO:0000256" key="2">
    <source>
        <dbReference type="ARBA" id="ARBA00009156"/>
    </source>
</evidence>
<dbReference type="AlphaFoldDB" id="A0A0B2BYC6"/>
<feature type="binding site" evidence="9">
    <location>
        <position position="411"/>
    </location>
    <ligand>
        <name>ADP</name>
        <dbReference type="ChEBI" id="CHEBI:456216"/>
    </ligand>
</feature>
<keyword evidence="3 9" id="KW-0808">Transferase</keyword>
<evidence type="ECO:0000313" key="13">
    <source>
        <dbReference type="EMBL" id="KHL26603.1"/>
    </source>
</evidence>
<evidence type="ECO:0000259" key="11">
    <source>
        <dbReference type="Pfam" id="PF00370"/>
    </source>
</evidence>
<dbReference type="FunFam" id="3.30.420.40:FF:000008">
    <property type="entry name" value="Glycerol kinase"/>
    <property type="match status" value="1"/>
</dbReference>
<feature type="binding site" evidence="9">
    <location>
        <position position="14"/>
    </location>
    <ligand>
        <name>ADP</name>
        <dbReference type="ChEBI" id="CHEBI:456216"/>
    </ligand>
</feature>
<evidence type="ECO:0000256" key="3">
    <source>
        <dbReference type="ARBA" id="ARBA00022679"/>
    </source>
</evidence>
<dbReference type="PIRSF" id="PIRSF000538">
    <property type="entry name" value="GlpK"/>
    <property type="match status" value="1"/>
</dbReference>
<gene>
    <name evidence="9" type="primary">glpK</name>
    <name evidence="13" type="ORF">PK98_00105</name>
</gene>
<dbReference type="GO" id="GO:0005829">
    <property type="term" value="C:cytosol"/>
    <property type="evidence" value="ECO:0007669"/>
    <property type="project" value="UniProtKB-ARBA"/>
</dbReference>
<comment type="similarity">
    <text evidence="2 9 10">Belongs to the FGGY kinase family.</text>
</comment>
<feature type="binding site" evidence="9">
    <location>
        <position position="14"/>
    </location>
    <ligand>
        <name>ATP</name>
        <dbReference type="ChEBI" id="CHEBI:30616"/>
    </ligand>
</feature>
<feature type="domain" description="Carbohydrate kinase FGGY N-terminal" evidence="11">
    <location>
        <begin position="7"/>
        <end position="252"/>
    </location>
</feature>
<feature type="binding site" evidence="9">
    <location>
        <position position="84"/>
    </location>
    <ligand>
        <name>sn-glycerol 3-phosphate</name>
        <dbReference type="ChEBI" id="CHEBI:57597"/>
    </ligand>
</feature>
<dbReference type="GO" id="GO:0004370">
    <property type="term" value="F:glycerol kinase activity"/>
    <property type="evidence" value="ECO:0007669"/>
    <property type="project" value="UniProtKB-UniRule"/>
</dbReference>
<dbReference type="GO" id="GO:0005524">
    <property type="term" value="F:ATP binding"/>
    <property type="evidence" value="ECO:0007669"/>
    <property type="project" value="UniProtKB-UniRule"/>
</dbReference>
<dbReference type="FunFam" id="3.30.420.40:FF:000007">
    <property type="entry name" value="Glycerol kinase"/>
    <property type="match status" value="1"/>
</dbReference>
<dbReference type="STRING" id="1572751.PK98_00105"/>
<keyword evidence="4 9" id="KW-0547">Nucleotide-binding</keyword>
<comment type="activity regulation">
    <text evidence="9">Inhibited by fructose 1,6-bisphosphate (FBP).</text>
</comment>
<dbReference type="CDD" id="cd07786">
    <property type="entry name" value="FGGY_EcGK_like"/>
    <property type="match status" value="1"/>
</dbReference>
<feature type="binding site" evidence="9">
    <location>
        <position position="16"/>
    </location>
    <ligand>
        <name>ATP</name>
        <dbReference type="ChEBI" id="CHEBI:30616"/>
    </ligand>
</feature>
<dbReference type="InterPro" id="IPR043129">
    <property type="entry name" value="ATPase_NBD"/>
</dbReference>
<comment type="catalytic activity">
    <reaction evidence="8 9">
        <text>glycerol + ATP = sn-glycerol 3-phosphate + ADP + H(+)</text>
        <dbReference type="Rhea" id="RHEA:21644"/>
        <dbReference type="ChEBI" id="CHEBI:15378"/>
        <dbReference type="ChEBI" id="CHEBI:17754"/>
        <dbReference type="ChEBI" id="CHEBI:30616"/>
        <dbReference type="ChEBI" id="CHEBI:57597"/>
        <dbReference type="ChEBI" id="CHEBI:456216"/>
        <dbReference type="EC" id="2.7.1.30"/>
    </reaction>
</comment>
<evidence type="ECO:0000256" key="9">
    <source>
        <dbReference type="HAMAP-Rule" id="MF_00186"/>
    </source>
</evidence>
<dbReference type="GO" id="GO:0006072">
    <property type="term" value="P:glycerol-3-phosphate metabolic process"/>
    <property type="evidence" value="ECO:0007669"/>
    <property type="project" value="InterPro"/>
</dbReference>
<feature type="binding site" evidence="9">
    <location>
        <position position="245"/>
    </location>
    <ligand>
        <name>glycerol</name>
        <dbReference type="ChEBI" id="CHEBI:17754"/>
    </ligand>
</feature>
<evidence type="ECO:0000256" key="4">
    <source>
        <dbReference type="ARBA" id="ARBA00022741"/>
    </source>
</evidence>
<dbReference type="InterPro" id="IPR018484">
    <property type="entry name" value="FGGY_N"/>
</dbReference>
<feature type="binding site" evidence="9">
    <location>
        <position position="136"/>
    </location>
    <ligand>
        <name>sn-glycerol 3-phosphate</name>
        <dbReference type="ChEBI" id="CHEBI:57597"/>
    </ligand>
</feature>
<dbReference type="Pfam" id="PF02782">
    <property type="entry name" value="FGGY_C"/>
    <property type="match status" value="1"/>
</dbReference>
<feature type="binding site" evidence="9">
    <location>
        <position position="411"/>
    </location>
    <ligand>
        <name>ATP</name>
        <dbReference type="ChEBI" id="CHEBI:30616"/>
    </ligand>
</feature>
<feature type="binding site" evidence="9">
    <location>
        <position position="136"/>
    </location>
    <ligand>
        <name>glycerol</name>
        <dbReference type="ChEBI" id="CHEBI:17754"/>
    </ligand>
</feature>
<keyword evidence="7 9" id="KW-0067">ATP-binding</keyword>
<feature type="binding site" evidence="9">
    <location>
        <position position="15"/>
    </location>
    <ligand>
        <name>ATP</name>
        <dbReference type="ChEBI" id="CHEBI:30616"/>
    </ligand>
</feature>
<dbReference type="UniPathway" id="UPA00618">
    <property type="reaction ID" value="UER00672"/>
</dbReference>
<comment type="caution">
    <text evidence="9">Lacks conserved residue(s) required for the propagation of feature annotation.</text>
</comment>
<organism evidence="13 14">
    <name type="scientific">Croceibacterium mercuriale</name>
    <dbReference type="NCBI Taxonomy" id="1572751"/>
    <lineage>
        <taxon>Bacteria</taxon>
        <taxon>Pseudomonadati</taxon>
        <taxon>Pseudomonadota</taxon>
        <taxon>Alphaproteobacteria</taxon>
        <taxon>Sphingomonadales</taxon>
        <taxon>Erythrobacteraceae</taxon>
        <taxon>Croceibacterium</taxon>
    </lineage>
</organism>
<name>A0A0B2BYC6_9SPHN</name>
<evidence type="ECO:0000256" key="1">
    <source>
        <dbReference type="ARBA" id="ARBA00005190"/>
    </source>
</evidence>
<keyword evidence="5 9" id="KW-0418">Kinase</keyword>
<comment type="pathway">
    <text evidence="1 9">Polyol metabolism; glycerol degradation via glycerol kinase pathway; sn-glycerol 3-phosphate from glycerol: step 1/1.</text>
</comment>
<feature type="binding site" evidence="9">
    <location>
        <position position="18"/>
    </location>
    <ligand>
        <name>ADP</name>
        <dbReference type="ChEBI" id="CHEBI:456216"/>
    </ligand>
</feature>
<dbReference type="InterPro" id="IPR000577">
    <property type="entry name" value="Carb_kinase_FGGY"/>
</dbReference>
<dbReference type="GO" id="GO:0019563">
    <property type="term" value="P:glycerol catabolic process"/>
    <property type="evidence" value="ECO:0007669"/>
    <property type="project" value="UniProtKB-UniRule"/>
</dbReference>
<feature type="binding site" evidence="9">
    <location>
        <position position="14"/>
    </location>
    <ligand>
        <name>sn-glycerol 3-phosphate</name>
        <dbReference type="ChEBI" id="CHEBI:57597"/>
    </ligand>
</feature>
<feature type="binding site" evidence="9">
    <location>
        <position position="267"/>
    </location>
    <ligand>
        <name>ADP</name>
        <dbReference type="ChEBI" id="CHEBI:456216"/>
    </ligand>
</feature>
<evidence type="ECO:0000256" key="5">
    <source>
        <dbReference type="ARBA" id="ARBA00022777"/>
    </source>
</evidence>
<accession>A0A0B2BYC6</accession>
<dbReference type="InterPro" id="IPR018485">
    <property type="entry name" value="FGGY_C"/>
</dbReference>
<evidence type="ECO:0000256" key="8">
    <source>
        <dbReference type="ARBA" id="ARBA00052101"/>
    </source>
</evidence>
<dbReference type="PROSITE" id="PS00445">
    <property type="entry name" value="FGGY_KINASES_2"/>
    <property type="match status" value="1"/>
</dbReference>
<dbReference type="OrthoDB" id="9805576at2"/>
<feature type="binding site" evidence="9">
    <location>
        <position position="245"/>
    </location>
    <ligand>
        <name>sn-glycerol 3-phosphate</name>
        <dbReference type="ChEBI" id="CHEBI:57597"/>
    </ligand>
</feature>
<dbReference type="HAMAP" id="MF_00186">
    <property type="entry name" value="Glycerol_kin"/>
    <property type="match status" value="1"/>
</dbReference>
<reference evidence="13 14" key="1">
    <citation type="submission" date="2014-11" db="EMBL/GenBank/DDBJ databases">
        <title>Draft genome sequence of Kirrobacter mercurialis.</title>
        <authorList>
            <person name="Coil D.A."/>
            <person name="Eisen J.A."/>
        </authorList>
    </citation>
    <scope>NUCLEOTIDE SEQUENCE [LARGE SCALE GENOMIC DNA]</scope>
    <source>
        <strain evidence="13 14">Coronado</strain>
    </source>
</reference>
<comment type="function">
    <text evidence="9">Key enzyme in the regulation of glycerol uptake and metabolism. Catalyzes the phosphorylation of glycerol to yield sn-glycerol 3-phosphate.</text>
</comment>
<dbReference type="PROSITE" id="PS00933">
    <property type="entry name" value="FGGY_KINASES_1"/>
    <property type="match status" value="1"/>
</dbReference>
<protein>
    <recommendedName>
        <fullName evidence="9">Glycerol kinase</fullName>
        <ecNumber evidence="9">2.7.1.30</ecNumber>
    </recommendedName>
    <alternativeName>
        <fullName evidence="9">ATP:glycerol 3-phosphotransferase</fullName>
    </alternativeName>
    <alternativeName>
        <fullName evidence="9">Glycerokinase</fullName>
        <shortName evidence="9">GK</shortName>
    </alternativeName>
</protein>
<dbReference type="InterPro" id="IPR005999">
    <property type="entry name" value="Glycerol_kin"/>
</dbReference>
<dbReference type="EMBL" id="JTDN01000001">
    <property type="protein sequence ID" value="KHL26603.1"/>
    <property type="molecule type" value="Genomic_DNA"/>
</dbReference>